<dbReference type="EMBL" id="KV878249">
    <property type="protein sequence ID" value="OJZ81923.1"/>
    <property type="molecule type" value="Genomic_DNA"/>
</dbReference>
<reference evidence="2" key="1">
    <citation type="journal article" date="2017" name="Genome Biol.">
        <title>Comparative genomics reveals high biological diversity and specific adaptations in the industrially and medically important fungal genus Aspergillus.</title>
        <authorList>
            <person name="de Vries R.P."/>
            <person name="Riley R."/>
            <person name="Wiebenga A."/>
            <person name="Aguilar-Osorio G."/>
            <person name="Amillis S."/>
            <person name="Uchima C.A."/>
            <person name="Anderluh G."/>
            <person name="Asadollahi M."/>
            <person name="Askin M."/>
            <person name="Barry K."/>
            <person name="Battaglia E."/>
            <person name="Bayram O."/>
            <person name="Benocci T."/>
            <person name="Braus-Stromeyer S.A."/>
            <person name="Caldana C."/>
            <person name="Canovas D."/>
            <person name="Cerqueira G.C."/>
            <person name="Chen F."/>
            <person name="Chen W."/>
            <person name="Choi C."/>
            <person name="Clum A."/>
            <person name="Dos Santos R.A."/>
            <person name="Damasio A.R."/>
            <person name="Diallinas G."/>
            <person name="Emri T."/>
            <person name="Fekete E."/>
            <person name="Flipphi M."/>
            <person name="Freyberg S."/>
            <person name="Gallo A."/>
            <person name="Gournas C."/>
            <person name="Habgood R."/>
            <person name="Hainaut M."/>
            <person name="Harispe M.L."/>
            <person name="Henrissat B."/>
            <person name="Hilden K.S."/>
            <person name="Hope R."/>
            <person name="Hossain A."/>
            <person name="Karabika E."/>
            <person name="Karaffa L."/>
            <person name="Karanyi Z."/>
            <person name="Krasevec N."/>
            <person name="Kuo A."/>
            <person name="Kusch H."/>
            <person name="LaButti K."/>
            <person name="Lagendijk E.L."/>
            <person name="Lapidus A."/>
            <person name="Levasseur A."/>
            <person name="Lindquist E."/>
            <person name="Lipzen A."/>
            <person name="Logrieco A.F."/>
            <person name="MacCabe A."/>
            <person name="Maekelae M.R."/>
            <person name="Malavazi I."/>
            <person name="Melin P."/>
            <person name="Meyer V."/>
            <person name="Mielnichuk N."/>
            <person name="Miskei M."/>
            <person name="Molnar A.P."/>
            <person name="Mule G."/>
            <person name="Ngan C.Y."/>
            <person name="Orejas M."/>
            <person name="Orosz E."/>
            <person name="Ouedraogo J.P."/>
            <person name="Overkamp K.M."/>
            <person name="Park H.-S."/>
            <person name="Perrone G."/>
            <person name="Piumi F."/>
            <person name="Punt P.J."/>
            <person name="Ram A.F."/>
            <person name="Ramon A."/>
            <person name="Rauscher S."/>
            <person name="Record E."/>
            <person name="Riano-Pachon D.M."/>
            <person name="Robert V."/>
            <person name="Roehrig J."/>
            <person name="Ruller R."/>
            <person name="Salamov A."/>
            <person name="Salih N.S."/>
            <person name="Samson R.A."/>
            <person name="Sandor E."/>
            <person name="Sanguinetti M."/>
            <person name="Schuetze T."/>
            <person name="Sepcic K."/>
            <person name="Shelest E."/>
            <person name="Sherlock G."/>
            <person name="Sophianopoulou V."/>
            <person name="Squina F.M."/>
            <person name="Sun H."/>
            <person name="Susca A."/>
            <person name="Todd R.B."/>
            <person name="Tsang A."/>
            <person name="Unkles S.E."/>
            <person name="van de Wiele N."/>
            <person name="van Rossen-Uffink D."/>
            <person name="Oliveira J.V."/>
            <person name="Vesth T.C."/>
            <person name="Visser J."/>
            <person name="Yu J.-H."/>
            <person name="Zhou M."/>
            <person name="Andersen M.R."/>
            <person name="Archer D.B."/>
            <person name="Baker S.E."/>
            <person name="Benoit I."/>
            <person name="Brakhage A.A."/>
            <person name="Braus G.H."/>
            <person name="Fischer R."/>
            <person name="Frisvad J.C."/>
            <person name="Goldman G.H."/>
            <person name="Houbraken J."/>
            <person name="Oakley B."/>
            <person name="Pocsi I."/>
            <person name="Scazzocchio C."/>
            <person name="Seiboth B."/>
            <person name="vanKuyk P.A."/>
            <person name="Wortman J."/>
            <person name="Dyer P.S."/>
            <person name="Grigoriev I.V."/>
        </authorList>
    </citation>
    <scope>NUCLEOTIDE SEQUENCE [LARGE SCALE GENOMIC DNA]</scope>
    <source>
        <strain evidence="2">CBS 106.47</strain>
    </source>
</reference>
<name>A0A1M3T5E6_ASPLC</name>
<dbReference type="Proteomes" id="UP000184063">
    <property type="component" value="Unassembled WGS sequence"/>
</dbReference>
<protein>
    <submittedName>
        <fullName evidence="1">Uncharacterized protein</fullName>
    </submittedName>
</protein>
<organism evidence="1 2">
    <name type="scientific">Aspergillus luchuensis (strain CBS 106.47)</name>
    <dbReference type="NCBI Taxonomy" id="1137211"/>
    <lineage>
        <taxon>Eukaryota</taxon>
        <taxon>Fungi</taxon>
        <taxon>Dikarya</taxon>
        <taxon>Ascomycota</taxon>
        <taxon>Pezizomycotina</taxon>
        <taxon>Eurotiomycetes</taxon>
        <taxon>Eurotiomycetidae</taxon>
        <taxon>Eurotiales</taxon>
        <taxon>Aspergillaceae</taxon>
        <taxon>Aspergillus</taxon>
        <taxon>Aspergillus subgen. Circumdati</taxon>
    </lineage>
</organism>
<evidence type="ECO:0000313" key="2">
    <source>
        <dbReference type="Proteomes" id="UP000184063"/>
    </source>
</evidence>
<dbReference type="AlphaFoldDB" id="A0A1M3T5E6"/>
<proteinExistence type="predicted"/>
<evidence type="ECO:0000313" key="1">
    <source>
        <dbReference type="EMBL" id="OJZ81923.1"/>
    </source>
</evidence>
<dbReference type="VEuPathDB" id="FungiDB:ASPFODRAFT_64700"/>
<accession>A0A1M3T5E6</accession>
<sequence>MSYRKVSPLDSVDCKEELELVGELEDKLVRAPVVVREEMERITREVKMVVMAAMDSPFLSIVVCIYQCSQIPKCRMVCFHKGLRTCFFATRPGTTSGRAPDYDAAWVLGS</sequence>
<gene>
    <name evidence="1" type="ORF">ASPFODRAFT_64700</name>
</gene>